<evidence type="ECO:0000256" key="4">
    <source>
        <dbReference type="ARBA" id="ARBA00023014"/>
    </source>
</evidence>
<evidence type="ECO:0000313" key="6">
    <source>
        <dbReference type="EMBL" id="TPX75248.1"/>
    </source>
</evidence>
<dbReference type="STRING" id="246404.A0A507FIN7"/>
<dbReference type="InterPro" id="IPR007402">
    <property type="entry name" value="DUF455"/>
</dbReference>
<dbReference type="AlphaFoldDB" id="A0A507FIN7"/>
<dbReference type="SUPFAM" id="SSF47240">
    <property type="entry name" value="Ferritin-like"/>
    <property type="match status" value="1"/>
</dbReference>
<dbReference type="OrthoDB" id="426882at2759"/>
<comment type="caution">
    <text evidence="6">The sequence shown here is derived from an EMBL/GenBank/DDBJ whole genome shotgun (WGS) entry which is preliminary data.</text>
</comment>
<dbReference type="SUPFAM" id="SSF50022">
    <property type="entry name" value="ISP domain"/>
    <property type="match status" value="1"/>
</dbReference>
<evidence type="ECO:0000256" key="1">
    <source>
        <dbReference type="ARBA" id="ARBA00022714"/>
    </source>
</evidence>
<feature type="domain" description="Rieske" evidence="5">
    <location>
        <begin position="27"/>
        <end position="114"/>
    </location>
</feature>
<dbReference type="Pfam" id="PF00355">
    <property type="entry name" value="Rieske"/>
    <property type="match status" value="1"/>
</dbReference>
<evidence type="ECO:0000256" key="3">
    <source>
        <dbReference type="ARBA" id="ARBA00023004"/>
    </source>
</evidence>
<dbReference type="Gene3D" id="2.102.10.10">
    <property type="entry name" value="Rieske [2Fe-2S] iron-sulphur domain"/>
    <property type="match status" value="1"/>
</dbReference>
<evidence type="ECO:0000259" key="5">
    <source>
        <dbReference type="PROSITE" id="PS51296"/>
    </source>
</evidence>
<keyword evidence="4" id="KW-0411">Iron-sulfur</keyword>
<dbReference type="CDD" id="cd03467">
    <property type="entry name" value="Rieske"/>
    <property type="match status" value="1"/>
</dbReference>
<keyword evidence="1" id="KW-0001">2Fe-2S</keyword>
<dbReference type="GO" id="GO:0051537">
    <property type="term" value="F:2 iron, 2 sulfur cluster binding"/>
    <property type="evidence" value="ECO:0007669"/>
    <property type="project" value="UniProtKB-KW"/>
</dbReference>
<dbReference type="PROSITE" id="PS51296">
    <property type="entry name" value="RIESKE"/>
    <property type="match status" value="1"/>
</dbReference>
<gene>
    <name evidence="6" type="ORF">CcCBS67573_g03457</name>
</gene>
<keyword evidence="2" id="KW-0479">Metal-binding</keyword>
<keyword evidence="7" id="KW-1185">Reference proteome</keyword>
<dbReference type="CDD" id="cd00657">
    <property type="entry name" value="Ferritin_like"/>
    <property type="match status" value="1"/>
</dbReference>
<dbReference type="EMBL" id="QEAP01000088">
    <property type="protein sequence ID" value="TPX75248.1"/>
    <property type="molecule type" value="Genomic_DNA"/>
</dbReference>
<sequence>MLLPINLTLDPNSTTRIRVTLEHASQQTEYVVIAYGPDSLYCIESICPHSGGPLSRGTVGTLSSSDIEDLNVFVTCPWHSFRFSLTDGSCDHTAAGGHAAKTLKAERDSITGSVNLHVPENTSLVSYAEFEFTDACSAKPKPAVVTPAEDVPQLEDGKSWPLVDWCIRVLNEPNPALKVKLTAHVFNLWNDGTITDVGSGTPPDEPARDSSLSIVQPIKTKRIKKGGSLASRIAILHSLASIEQWAIDLAMDVMARFANVTVAGERLPREFFTDFLKVANDEAKHFRYLIERLEALGSYYGALSIHAALWESAQDTRGDILSRLAIVHMVHEARGLDVNPQTIARFETAGDADSVVYLTEIHNDEMTHVHVGQRWFKWACDLEGKERYSTFHALVRTHFKGPLKPPINHEDRARAGLEAEYYMPFSSAQ</sequence>
<proteinExistence type="predicted"/>
<reference evidence="6 7" key="1">
    <citation type="journal article" date="2019" name="Sci. Rep.">
        <title>Comparative genomics of chytrid fungi reveal insights into the obligate biotrophic and pathogenic lifestyle of Synchytrium endobioticum.</title>
        <authorList>
            <person name="van de Vossenberg B.T.L.H."/>
            <person name="Warris S."/>
            <person name="Nguyen H.D.T."/>
            <person name="van Gent-Pelzer M.P.E."/>
            <person name="Joly D.L."/>
            <person name="van de Geest H.C."/>
            <person name="Bonants P.J.M."/>
            <person name="Smith D.S."/>
            <person name="Levesque C.A."/>
            <person name="van der Lee T.A.J."/>
        </authorList>
    </citation>
    <scope>NUCLEOTIDE SEQUENCE [LARGE SCALE GENOMIC DNA]</scope>
    <source>
        <strain evidence="6 7">CBS 675.73</strain>
    </source>
</reference>
<accession>A0A507FIN7</accession>
<dbReference type="Pfam" id="PF04305">
    <property type="entry name" value="DUF455"/>
    <property type="match status" value="1"/>
</dbReference>
<name>A0A507FIN7_9FUNG</name>
<dbReference type="PANTHER" id="PTHR42782">
    <property type="entry name" value="SI:CH73-314G15.3"/>
    <property type="match status" value="1"/>
</dbReference>
<keyword evidence="3" id="KW-0408">Iron</keyword>
<dbReference type="Proteomes" id="UP000320333">
    <property type="component" value="Unassembled WGS sequence"/>
</dbReference>
<dbReference type="InterPro" id="IPR017941">
    <property type="entry name" value="Rieske_2Fe-2S"/>
</dbReference>
<evidence type="ECO:0000313" key="7">
    <source>
        <dbReference type="Proteomes" id="UP000320333"/>
    </source>
</evidence>
<organism evidence="6 7">
    <name type="scientific">Chytriomyces confervae</name>
    <dbReference type="NCBI Taxonomy" id="246404"/>
    <lineage>
        <taxon>Eukaryota</taxon>
        <taxon>Fungi</taxon>
        <taxon>Fungi incertae sedis</taxon>
        <taxon>Chytridiomycota</taxon>
        <taxon>Chytridiomycota incertae sedis</taxon>
        <taxon>Chytridiomycetes</taxon>
        <taxon>Chytridiales</taxon>
        <taxon>Chytriomycetaceae</taxon>
        <taxon>Chytriomyces</taxon>
    </lineage>
</organism>
<evidence type="ECO:0000256" key="2">
    <source>
        <dbReference type="ARBA" id="ARBA00022723"/>
    </source>
</evidence>
<dbReference type="InterPro" id="IPR036922">
    <property type="entry name" value="Rieske_2Fe-2S_sf"/>
</dbReference>
<dbReference type="GO" id="GO:0046872">
    <property type="term" value="F:metal ion binding"/>
    <property type="evidence" value="ECO:0007669"/>
    <property type="project" value="UniProtKB-KW"/>
</dbReference>
<dbReference type="PANTHER" id="PTHR42782:SF2">
    <property type="entry name" value="3-OXOACYL-[ACYL-CARRIER-PROTEIN] SYNTHASE-LIKE PROTEIN"/>
    <property type="match status" value="1"/>
</dbReference>
<dbReference type="InterPro" id="IPR009078">
    <property type="entry name" value="Ferritin-like_SF"/>
</dbReference>
<protein>
    <recommendedName>
        <fullName evidence="5">Rieske domain-containing protein</fullName>
    </recommendedName>
</protein>